<proteinExistence type="predicted"/>
<evidence type="ECO:0000313" key="2">
    <source>
        <dbReference type="EMBL" id="MBW62290.1"/>
    </source>
</evidence>
<name>A0A2M4CAD7_9DIPT</name>
<accession>A0A2M4CAD7</accession>
<feature type="signal peptide" evidence="1">
    <location>
        <begin position="1"/>
        <end position="15"/>
    </location>
</feature>
<dbReference type="EMBL" id="GGFJ01013149">
    <property type="protein sequence ID" value="MBW62290.1"/>
    <property type="molecule type" value="Transcribed_RNA"/>
</dbReference>
<keyword evidence="1" id="KW-0732">Signal</keyword>
<protein>
    <submittedName>
        <fullName evidence="2">Putative secreted protein</fullName>
    </submittedName>
</protein>
<sequence length="86" mass="9393">MMTVVVLILSRFCIAYRNPFPGNVSLRKGARYMGNRNSDGSQRYDSVDSEVALVAGIGSENTAIQVQRRFGCYKSCVALCGVAFCC</sequence>
<organism evidence="2">
    <name type="scientific">Anopheles marajoara</name>
    <dbReference type="NCBI Taxonomy" id="58244"/>
    <lineage>
        <taxon>Eukaryota</taxon>
        <taxon>Metazoa</taxon>
        <taxon>Ecdysozoa</taxon>
        <taxon>Arthropoda</taxon>
        <taxon>Hexapoda</taxon>
        <taxon>Insecta</taxon>
        <taxon>Pterygota</taxon>
        <taxon>Neoptera</taxon>
        <taxon>Endopterygota</taxon>
        <taxon>Diptera</taxon>
        <taxon>Nematocera</taxon>
        <taxon>Culicoidea</taxon>
        <taxon>Culicidae</taxon>
        <taxon>Anophelinae</taxon>
        <taxon>Anopheles</taxon>
    </lineage>
</organism>
<evidence type="ECO:0000256" key="1">
    <source>
        <dbReference type="SAM" id="SignalP"/>
    </source>
</evidence>
<reference evidence="2" key="1">
    <citation type="submission" date="2018-01" db="EMBL/GenBank/DDBJ databases">
        <title>An insight into the sialome of Amazonian anophelines.</title>
        <authorList>
            <person name="Ribeiro J.M."/>
            <person name="Scarpassa V."/>
            <person name="Calvo E."/>
        </authorList>
    </citation>
    <scope>NUCLEOTIDE SEQUENCE</scope>
    <source>
        <tissue evidence="2">Salivary glands</tissue>
    </source>
</reference>
<feature type="chain" id="PRO_5014766423" evidence="1">
    <location>
        <begin position="16"/>
        <end position="86"/>
    </location>
</feature>
<dbReference type="AlphaFoldDB" id="A0A2M4CAD7"/>